<gene>
    <name evidence="15" type="primary">20203020</name>
    <name evidence="14" type="ORF">HELRODRAFT_169950</name>
</gene>
<dbReference type="GO" id="GO:0048471">
    <property type="term" value="C:perinuclear region of cytoplasm"/>
    <property type="evidence" value="ECO:0007669"/>
    <property type="project" value="UniProtKB-SubCell"/>
</dbReference>
<dbReference type="EMBL" id="AMQM01003442">
    <property type="status" value="NOT_ANNOTATED_CDS"/>
    <property type="molecule type" value="Genomic_DNA"/>
</dbReference>
<evidence type="ECO:0000256" key="13">
    <source>
        <dbReference type="SAM" id="Phobius"/>
    </source>
</evidence>
<proteinExistence type="inferred from homology"/>
<evidence type="ECO:0000313" key="14">
    <source>
        <dbReference type="EMBL" id="ESO08211.1"/>
    </source>
</evidence>
<evidence type="ECO:0000256" key="12">
    <source>
        <dbReference type="SAM" id="MobiDB-lite"/>
    </source>
</evidence>
<feature type="compositionally biased region" description="Pro residues" evidence="12">
    <location>
        <begin position="16"/>
        <end position="44"/>
    </location>
</feature>
<evidence type="ECO:0000256" key="11">
    <source>
        <dbReference type="ARBA" id="ARBA00046593"/>
    </source>
</evidence>
<evidence type="ECO:0000256" key="4">
    <source>
        <dbReference type="ARBA" id="ARBA00022490"/>
    </source>
</evidence>
<reference evidence="14 16" key="2">
    <citation type="journal article" date="2013" name="Nature">
        <title>Insights into bilaterian evolution from three spiralian genomes.</title>
        <authorList>
            <person name="Simakov O."/>
            <person name="Marletaz F."/>
            <person name="Cho S.J."/>
            <person name="Edsinger-Gonzales E."/>
            <person name="Havlak P."/>
            <person name="Hellsten U."/>
            <person name="Kuo D.H."/>
            <person name="Larsson T."/>
            <person name="Lv J."/>
            <person name="Arendt D."/>
            <person name="Savage R."/>
            <person name="Osoegawa K."/>
            <person name="de Jong P."/>
            <person name="Grimwood J."/>
            <person name="Chapman J.A."/>
            <person name="Shapiro H."/>
            <person name="Aerts A."/>
            <person name="Otillar R.P."/>
            <person name="Terry A.Y."/>
            <person name="Boore J.L."/>
            <person name="Grigoriev I.V."/>
            <person name="Lindberg D.R."/>
            <person name="Seaver E.C."/>
            <person name="Weisblat D.A."/>
            <person name="Putnam N.H."/>
            <person name="Rokhsar D.S."/>
        </authorList>
    </citation>
    <scope>NUCLEOTIDE SEQUENCE</scope>
</reference>
<dbReference type="eggNOG" id="ENOG502SD48">
    <property type="taxonomic scope" value="Eukaryota"/>
</dbReference>
<evidence type="ECO:0000256" key="7">
    <source>
        <dbReference type="ARBA" id="ARBA00023136"/>
    </source>
</evidence>
<accession>T1F2H0</accession>
<dbReference type="Pfam" id="PF10164">
    <property type="entry name" value="BRI3"/>
    <property type="match status" value="1"/>
</dbReference>
<evidence type="ECO:0000313" key="16">
    <source>
        <dbReference type="Proteomes" id="UP000015101"/>
    </source>
</evidence>
<evidence type="ECO:0000256" key="10">
    <source>
        <dbReference type="ARBA" id="ARBA00035449"/>
    </source>
</evidence>
<dbReference type="PANTHER" id="PTHR13551">
    <property type="entry name" value="BRAIN PROTEIN I3"/>
    <property type="match status" value="1"/>
</dbReference>
<comment type="subunit">
    <text evidence="11">Interacts with BRI3BP. Interacts with MGAT1 and IFITM3.</text>
</comment>
<dbReference type="HOGENOM" id="CLU_138141_1_0_1"/>
<reference evidence="16" key="1">
    <citation type="submission" date="2012-12" db="EMBL/GenBank/DDBJ databases">
        <authorList>
            <person name="Hellsten U."/>
            <person name="Grimwood J."/>
            <person name="Chapman J.A."/>
            <person name="Shapiro H."/>
            <person name="Aerts A."/>
            <person name="Otillar R.P."/>
            <person name="Terry A.Y."/>
            <person name="Boore J.L."/>
            <person name="Simakov O."/>
            <person name="Marletaz F."/>
            <person name="Cho S.-J."/>
            <person name="Edsinger-Gonzales E."/>
            <person name="Havlak P."/>
            <person name="Kuo D.-H."/>
            <person name="Larsson T."/>
            <person name="Lv J."/>
            <person name="Arendt D."/>
            <person name="Savage R."/>
            <person name="Osoegawa K."/>
            <person name="de Jong P."/>
            <person name="Lindberg D.R."/>
            <person name="Seaver E.C."/>
            <person name="Weisblat D.A."/>
            <person name="Putnam N.H."/>
            <person name="Grigoriev I.V."/>
            <person name="Rokhsar D.S."/>
        </authorList>
    </citation>
    <scope>NUCLEOTIDE SEQUENCE</scope>
</reference>
<dbReference type="GO" id="GO:0005765">
    <property type="term" value="C:lysosomal membrane"/>
    <property type="evidence" value="ECO:0007669"/>
    <property type="project" value="UniProtKB-SubCell"/>
</dbReference>
<dbReference type="Proteomes" id="UP000015101">
    <property type="component" value="Unassembled WGS sequence"/>
</dbReference>
<organism evidence="15 16">
    <name type="scientific">Helobdella robusta</name>
    <name type="common">Californian leech</name>
    <dbReference type="NCBI Taxonomy" id="6412"/>
    <lineage>
        <taxon>Eukaryota</taxon>
        <taxon>Metazoa</taxon>
        <taxon>Spiralia</taxon>
        <taxon>Lophotrochozoa</taxon>
        <taxon>Annelida</taxon>
        <taxon>Clitellata</taxon>
        <taxon>Hirudinea</taxon>
        <taxon>Rhynchobdellida</taxon>
        <taxon>Glossiphoniidae</taxon>
        <taxon>Helobdella</taxon>
    </lineage>
</organism>
<keyword evidence="6 13" id="KW-1133">Transmembrane helix</keyword>
<dbReference type="GeneID" id="20203020"/>
<evidence type="ECO:0000256" key="8">
    <source>
        <dbReference type="ARBA" id="ARBA00023228"/>
    </source>
</evidence>
<evidence type="ECO:0000256" key="5">
    <source>
        <dbReference type="ARBA" id="ARBA00022692"/>
    </source>
</evidence>
<evidence type="ECO:0000256" key="1">
    <source>
        <dbReference type="ARBA" id="ARBA00004155"/>
    </source>
</evidence>
<dbReference type="InParanoid" id="T1F2H0"/>
<evidence type="ECO:0000256" key="9">
    <source>
        <dbReference type="ARBA" id="ARBA00035284"/>
    </source>
</evidence>
<evidence type="ECO:0000256" key="2">
    <source>
        <dbReference type="ARBA" id="ARBA00004556"/>
    </source>
</evidence>
<keyword evidence="4" id="KW-0963">Cytoplasm</keyword>
<evidence type="ECO:0000256" key="6">
    <source>
        <dbReference type="ARBA" id="ARBA00022989"/>
    </source>
</evidence>
<comment type="similarity">
    <text evidence="3">Belongs to the BRI3 family.</text>
</comment>
<dbReference type="RefSeq" id="XP_009014000.1">
    <property type="nucleotide sequence ID" value="XM_009015752.1"/>
</dbReference>
<reference evidence="15" key="3">
    <citation type="submission" date="2015-06" db="UniProtKB">
        <authorList>
            <consortium name="EnsemblMetazoa"/>
        </authorList>
    </citation>
    <scope>IDENTIFICATION</scope>
</reference>
<dbReference type="EnsemblMetazoa" id="HelroT169950">
    <property type="protein sequence ID" value="HelroP169950"/>
    <property type="gene ID" value="HelroG169950"/>
</dbReference>
<dbReference type="KEGG" id="hro:HELRODRAFT_169950"/>
<keyword evidence="5 13" id="KW-0812">Transmembrane</keyword>
<dbReference type="OMA" id="NCGAMFG"/>
<dbReference type="CTD" id="20203020"/>
<feature type="transmembrane region" description="Helical" evidence="13">
    <location>
        <begin position="79"/>
        <end position="102"/>
    </location>
</feature>
<keyword evidence="8" id="KW-0458">Lysosome</keyword>
<dbReference type="EMBL" id="KB096134">
    <property type="protein sequence ID" value="ESO08211.1"/>
    <property type="molecule type" value="Genomic_DNA"/>
</dbReference>
<keyword evidence="7 13" id="KW-0472">Membrane</keyword>
<evidence type="ECO:0000313" key="15">
    <source>
        <dbReference type="EnsemblMetazoa" id="HelroP169950"/>
    </source>
</evidence>
<dbReference type="InterPro" id="IPR019317">
    <property type="entry name" value="BRI3"/>
</dbReference>
<protein>
    <recommendedName>
        <fullName evidence="9">Membrane protein BRI3</fullName>
    </recommendedName>
    <alternativeName>
        <fullName evidence="10">Brain protein I3</fullName>
    </alternativeName>
</protein>
<comment type="subcellular location">
    <subcellularLocation>
        <location evidence="2">Cytoplasm</location>
        <location evidence="2">Perinuclear region</location>
    </subcellularLocation>
    <subcellularLocation>
        <location evidence="1">Lysosome membrane</location>
        <topology evidence="1">Multi-pass membrane protein</topology>
    </subcellularLocation>
</comment>
<keyword evidence="16" id="KW-1185">Reference proteome</keyword>
<dbReference type="PANTHER" id="PTHR13551:SF1">
    <property type="entry name" value="MEMBRANE PROTEIN BRI3"/>
    <property type="match status" value="1"/>
</dbReference>
<name>T1F2H0_HELRO</name>
<feature type="region of interest" description="Disordered" evidence="12">
    <location>
        <begin position="15"/>
        <end position="52"/>
    </location>
</feature>
<sequence>MVIVCNDFFGKLEKPYYPPQLQPQYPPQGPPYPPQGPPYPPQQPYCPTQPAQPTNTVVITGPIHGSCPKCNRGIITPEYTACGIILAICFFPIGILCCIAMRENTCSVCRARF</sequence>
<dbReference type="AlphaFoldDB" id="T1F2H0"/>
<evidence type="ECO:0000256" key="3">
    <source>
        <dbReference type="ARBA" id="ARBA00008090"/>
    </source>
</evidence>
<dbReference type="OrthoDB" id="2564984at2759"/>